<organism evidence="2 3">
    <name type="scientific">Halobacterium bonnevillei</name>
    <dbReference type="NCBI Taxonomy" id="2692200"/>
    <lineage>
        <taxon>Archaea</taxon>
        <taxon>Methanobacteriati</taxon>
        <taxon>Methanobacteriota</taxon>
        <taxon>Stenosarchaea group</taxon>
        <taxon>Halobacteria</taxon>
        <taxon>Halobacteriales</taxon>
        <taxon>Halobacteriaceae</taxon>
        <taxon>Halobacterium</taxon>
    </lineage>
</organism>
<dbReference type="RefSeq" id="WP_159527693.1">
    <property type="nucleotide sequence ID" value="NZ_WUUU01000250.1"/>
</dbReference>
<proteinExistence type="predicted"/>
<name>A0A6B0SS02_9EURY</name>
<keyword evidence="1" id="KW-0812">Transmembrane</keyword>
<feature type="transmembrane region" description="Helical" evidence="1">
    <location>
        <begin position="6"/>
        <end position="30"/>
    </location>
</feature>
<comment type="caution">
    <text evidence="2">The sequence shown here is derived from an EMBL/GenBank/DDBJ whole genome shotgun (WGS) entry which is preliminary data.</text>
</comment>
<dbReference type="AlphaFoldDB" id="A0A6B0SS02"/>
<evidence type="ECO:0000313" key="2">
    <source>
        <dbReference type="EMBL" id="MXR22341.1"/>
    </source>
</evidence>
<gene>
    <name evidence="2" type="ORF">GRX66_17755</name>
</gene>
<keyword evidence="3" id="KW-1185">Reference proteome</keyword>
<keyword evidence="1" id="KW-1133">Transmembrane helix</keyword>
<evidence type="ECO:0000313" key="3">
    <source>
        <dbReference type="Proteomes" id="UP000471521"/>
    </source>
</evidence>
<sequence>MERTFARRAVVLVVGATVVLTAAFVGIVALTEGQTAGLRGRLPFYVFGGAVIFVTTLVSLEDPEEGGLPILTTTAAVSVVGFTLLALAGEGFRYAGQNPGRVLGSSLVVYFLAAALVCTGTMYWGINHWREFTA</sequence>
<feature type="transmembrane region" description="Helical" evidence="1">
    <location>
        <begin position="42"/>
        <end position="60"/>
    </location>
</feature>
<dbReference type="OrthoDB" id="313608at2157"/>
<accession>A0A6B0SS02</accession>
<dbReference type="Proteomes" id="UP000471521">
    <property type="component" value="Unassembled WGS sequence"/>
</dbReference>
<dbReference type="EMBL" id="WUUU01000250">
    <property type="protein sequence ID" value="MXR22341.1"/>
    <property type="molecule type" value="Genomic_DNA"/>
</dbReference>
<keyword evidence="1" id="KW-0472">Membrane</keyword>
<feature type="transmembrane region" description="Helical" evidence="1">
    <location>
        <begin position="107"/>
        <end position="126"/>
    </location>
</feature>
<evidence type="ECO:0000256" key="1">
    <source>
        <dbReference type="SAM" id="Phobius"/>
    </source>
</evidence>
<feature type="transmembrane region" description="Helical" evidence="1">
    <location>
        <begin position="66"/>
        <end position="87"/>
    </location>
</feature>
<protein>
    <submittedName>
        <fullName evidence="2">Uncharacterized protein</fullName>
    </submittedName>
</protein>
<reference evidence="2 3" key="1">
    <citation type="submission" date="2019-12" db="EMBL/GenBank/DDBJ databases">
        <title>Isolation and characterization of three novel carbon monoxide-oxidizing members of Halobacteria from salione crusts and soils.</title>
        <authorList>
            <person name="Myers M.R."/>
            <person name="King G.M."/>
        </authorList>
    </citation>
    <scope>NUCLEOTIDE SEQUENCE [LARGE SCALE GENOMIC DNA]</scope>
    <source>
        <strain evidence="2 3">PCN9</strain>
    </source>
</reference>